<reference evidence="3" key="2">
    <citation type="submission" date="2023-07" db="EMBL/GenBank/DDBJ databases">
        <title>Description of novel Chryseobacterium sp. strain C-2.</title>
        <authorList>
            <person name="Saticioglu I.B."/>
        </authorList>
    </citation>
    <scope>NUCLEOTIDE SEQUENCE [LARGE SCALE GENOMIC DNA]</scope>
    <source>
        <strain evidence="3">C-2</strain>
    </source>
</reference>
<evidence type="ECO:0000313" key="1">
    <source>
        <dbReference type="EMBL" id="MBD3904080.1"/>
    </source>
</evidence>
<gene>
    <name evidence="1" type="ORF">IEW27_05645</name>
    <name evidence="2" type="ORF">LNP80_03640</name>
</gene>
<dbReference type="AlphaFoldDB" id="A0A9Q3USS2"/>
<reference evidence="2" key="1">
    <citation type="submission" date="2021-11" db="EMBL/GenBank/DDBJ databases">
        <title>Description of novel Chryseobacterium species.</title>
        <authorList>
            <person name="Saticioglu I.B."/>
            <person name="Ay H."/>
            <person name="Altun S."/>
            <person name="Duman M."/>
        </authorList>
    </citation>
    <scope>NUCLEOTIDE SEQUENCE</scope>
    <source>
        <strain evidence="2">C-39</strain>
    </source>
</reference>
<comment type="caution">
    <text evidence="2">The sequence shown here is derived from an EMBL/GenBank/DDBJ whole genome shotgun (WGS) entry which is preliminary data.</text>
</comment>
<protein>
    <submittedName>
        <fullName evidence="2">Uncharacterized protein</fullName>
    </submittedName>
</protein>
<name>A0A9Q3USS2_9FLAO</name>
<accession>A0A9Q3USS2</accession>
<dbReference type="Proteomes" id="UP000603715">
    <property type="component" value="Unassembled WGS sequence"/>
</dbReference>
<sequence>MEKRLLNNYLALCVKQQLGLNVDLTDQYDFAENLVSKKNIIAPTFTDKVLSNNELKMFLSSLITELNYEKCSADDIRERLENLKKSHFEEIKKIV</sequence>
<evidence type="ECO:0000313" key="2">
    <source>
        <dbReference type="EMBL" id="MCC9033348.1"/>
    </source>
</evidence>
<dbReference type="EMBL" id="JAJJML010000001">
    <property type="protein sequence ID" value="MCC9033348.1"/>
    <property type="molecule type" value="Genomic_DNA"/>
</dbReference>
<dbReference type="Proteomes" id="UP001107960">
    <property type="component" value="Unassembled WGS sequence"/>
</dbReference>
<proteinExistence type="predicted"/>
<evidence type="ECO:0000313" key="3">
    <source>
        <dbReference type="Proteomes" id="UP000603715"/>
    </source>
</evidence>
<dbReference type="EMBL" id="JACXXP010000004">
    <property type="protein sequence ID" value="MBD3904080.1"/>
    <property type="molecule type" value="Genomic_DNA"/>
</dbReference>
<reference evidence="1" key="3">
    <citation type="submission" date="2024-05" db="EMBL/GenBank/DDBJ databases">
        <title>Description of novel Chryseobacterium sp. strain C-2.</title>
        <authorList>
            <person name="Saticioglu I.B."/>
        </authorList>
    </citation>
    <scope>NUCLEOTIDE SEQUENCE</scope>
    <source>
        <strain evidence="1">C-2</strain>
    </source>
</reference>
<organism evidence="2 4">
    <name type="scientific">Chryseobacterium muglaense</name>
    <dbReference type="NCBI Taxonomy" id="2893752"/>
    <lineage>
        <taxon>Bacteria</taxon>
        <taxon>Pseudomonadati</taxon>
        <taxon>Bacteroidota</taxon>
        <taxon>Flavobacteriia</taxon>
        <taxon>Flavobacteriales</taxon>
        <taxon>Weeksellaceae</taxon>
        <taxon>Chryseobacterium group</taxon>
        <taxon>Chryseobacterium</taxon>
    </lineage>
</organism>
<dbReference type="RefSeq" id="WP_191178662.1">
    <property type="nucleotide sequence ID" value="NZ_JACXXP010000004.1"/>
</dbReference>
<evidence type="ECO:0000313" key="4">
    <source>
        <dbReference type="Proteomes" id="UP001107960"/>
    </source>
</evidence>
<keyword evidence="3" id="KW-1185">Reference proteome</keyword>